<dbReference type="PANTHER" id="PTHR31017:SF2">
    <property type="entry name" value="DENN DOMAIN-CONTAINING PROTEIN 11"/>
    <property type="match status" value="1"/>
</dbReference>
<dbReference type="PROSITE" id="PS50211">
    <property type="entry name" value="DENN"/>
    <property type="match status" value="1"/>
</dbReference>
<keyword evidence="9" id="KW-1267">Proteomics identification</keyword>
<keyword evidence="3" id="KW-0344">Guanine-nucleotide releasing factor</keyword>
<keyword evidence="8" id="KW-1185">Reference proteome</keyword>
<evidence type="ECO:0000256" key="5">
    <source>
        <dbReference type="SAM" id="MobiDB-lite"/>
    </source>
</evidence>
<evidence type="ECO:0000256" key="4">
    <source>
        <dbReference type="ARBA" id="ARBA00033400"/>
    </source>
</evidence>
<dbReference type="Pfam" id="PF09804">
    <property type="entry name" value="DENND11"/>
    <property type="match status" value="1"/>
</dbReference>
<dbReference type="EMBL" id="QBIY01012722">
    <property type="protein sequence ID" value="RXN18229.1"/>
    <property type="molecule type" value="Genomic_DNA"/>
</dbReference>
<evidence type="ECO:0000313" key="7">
    <source>
        <dbReference type="EMBL" id="RXN18229.1"/>
    </source>
</evidence>
<dbReference type="STRING" id="84645.A0A498MAW4"/>
<feature type="compositionally biased region" description="Polar residues" evidence="5">
    <location>
        <begin position="52"/>
        <end position="67"/>
    </location>
</feature>
<proteinExistence type="evidence at protein level"/>
<reference evidence="7 8" key="1">
    <citation type="submission" date="2018-03" db="EMBL/GenBank/DDBJ databases">
        <title>Draft genome sequence of Rohu Carp (Labeo rohita).</title>
        <authorList>
            <person name="Das P."/>
            <person name="Kushwaha B."/>
            <person name="Joshi C.G."/>
            <person name="Kumar D."/>
            <person name="Nagpure N.S."/>
            <person name="Sahoo L."/>
            <person name="Das S.P."/>
            <person name="Bit A."/>
            <person name="Patnaik S."/>
            <person name="Meher P.K."/>
            <person name="Jayasankar P."/>
            <person name="Koringa P.G."/>
            <person name="Patel N.V."/>
            <person name="Hinsu A.T."/>
            <person name="Kumar R."/>
            <person name="Pandey M."/>
            <person name="Agarwal S."/>
            <person name="Srivastava S."/>
            <person name="Singh M."/>
            <person name="Iquebal M.A."/>
            <person name="Jaiswal S."/>
            <person name="Angadi U.B."/>
            <person name="Kumar N."/>
            <person name="Raza M."/>
            <person name="Shah T.M."/>
            <person name="Rai A."/>
            <person name="Jena J.K."/>
        </authorList>
    </citation>
    <scope>NUCLEOTIDE SEQUENCE [LARGE SCALE GENOMIC DNA]</scope>
    <source>
        <strain evidence="7">DASCIFA01</strain>
        <tissue evidence="7">Testis</tissue>
    </source>
</reference>
<feature type="region of interest" description="Disordered" evidence="5">
    <location>
        <begin position="1"/>
        <end position="89"/>
    </location>
</feature>
<dbReference type="Proteomes" id="UP000290572">
    <property type="component" value="Unassembled WGS sequence"/>
</dbReference>
<feature type="domain" description="UDENN" evidence="6">
    <location>
        <begin position="19"/>
        <end position="477"/>
    </location>
</feature>
<evidence type="ECO:0007829" key="9">
    <source>
        <dbReference type="PeptideAtlas" id="A0A498MAW4"/>
    </source>
</evidence>
<sequence>MVEQSDRAPLLDWEEVPPAELAPTLPSPETGDSIQSGLSGYPTEGSVRADISVNTSPARPTSVTAVSGESAHSPHKHSGPGGDASATDEEGDCAFHGLSVRDRRITGWEEKDQIVAVFVVTFDTRSVVLPPILLCKILVCFTNEYFRKGCYFGLACFANMPVESELERGARMKSVGILSPSYTLLYRYMHFLENQVRHQLQCPGQYSPLEAFYEDKKAVLPPGGNGLVTACPTSALGPIVNRCMHPEMKITHPAGCMSQFIRFFGEQIMVLWKFALLRKRILIFSPPPVGVVCYRVYCCCCLANVSIPGMGVSVPEFRPFFYINVADIAALETELSYVACTTEKIFEEKKELYDVYIDNQNVKTHRESLQPLLRLNGADREKYRKLCEQRQLLLYSQEVDGDCTSNEEDLFILFFMEQNNRIFQTLSEVAASADPTLTAEHVRAMGLDPQGDRGFLVDLLEIYGIDVMLVIDNPCCP</sequence>
<dbReference type="GO" id="GO:0005737">
    <property type="term" value="C:cytoplasm"/>
    <property type="evidence" value="ECO:0007669"/>
    <property type="project" value="TreeGrafter"/>
</dbReference>
<evidence type="ECO:0000259" key="6">
    <source>
        <dbReference type="PROSITE" id="PS50211"/>
    </source>
</evidence>
<dbReference type="InterPro" id="IPR037516">
    <property type="entry name" value="Tripartite_DENN"/>
</dbReference>
<dbReference type="InterPro" id="IPR051731">
    <property type="entry name" value="DENND11/AVL9_GEFs"/>
</dbReference>
<evidence type="ECO:0000313" key="8">
    <source>
        <dbReference type="Proteomes" id="UP000290572"/>
    </source>
</evidence>
<dbReference type="PANTHER" id="PTHR31017">
    <property type="entry name" value="LATE SECRETORY PATHWAY PROTEIN AVL9-RELATED"/>
    <property type="match status" value="1"/>
</dbReference>
<evidence type="ECO:0000256" key="3">
    <source>
        <dbReference type="ARBA" id="ARBA00022658"/>
    </source>
</evidence>
<protein>
    <recommendedName>
        <fullName evidence="2">DENN domain-containing protein 11</fullName>
    </recommendedName>
    <alternativeName>
        <fullName evidence="4">Protein LCHN</fullName>
    </alternativeName>
</protein>
<dbReference type="GO" id="GO:0005085">
    <property type="term" value="F:guanyl-nucleotide exchange factor activity"/>
    <property type="evidence" value="ECO:0007669"/>
    <property type="project" value="UniProtKB-KW"/>
</dbReference>
<organism evidence="7 8">
    <name type="scientific">Labeo rohita</name>
    <name type="common">Indian major carp</name>
    <name type="synonym">Cyprinus rohita</name>
    <dbReference type="NCBI Taxonomy" id="84645"/>
    <lineage>
        <taxon>Eukaryota</taxon>
        <taxon>Metazoa</taxon>
        <taxon>Chordata</taxon>
        <taxon>Craniata</taxon>
        <taxon>Vertebrata</taxon>
        <taxon>Euteleostomi</taxon>
        <taxon>Actinopterygii</taxon>
        <taxon>Neopterygii</taxon>
        <taxon>Teleostei</taxon>
        <taxon>Ostariophysi</taxon>
        <taxon>Cypriniformes</taxon>
        <taxon>Cyprinidae</taxon>
        <taxon>Labeoninae</taxon>
        <taxon>Labeonini</taxon>
        <taxon>Labeo</taxon>
    </lineage>
</organism>
<dbReference type="InterPro" id="IPR018626">
    <property type="entry name" value="LCHN/Anr2"/>
</dbReference>
<gene>
    <name evidence="7" type="ORF">ROHU_026373</name>
</gene>
<accession>A0A498MAW4</accession>
<comment type="similarity">
    <text evidence="1">Belongs to the DENND11 family.</text>
</comment>
<evidence type="ECO:0000256" key="2">
    <source>
        <dbReference type="ARBA" id="ARBA00015743"/>
    </source>
</evidence>
<dbReference type="AlphaFoldDB" id="A0A498MAW4"/>
<comment type="caution">
    <text evidence="7">The sequence shown here is derived from an EMBL/GenBank/DDBJ whole genome shotgun (WGS) entry which is preliminary data.</text>
</comment>
<name>A0A498MAW4_LABRO</name>
<evidence type="ECO:0000256" key="1">
    <source>
        <dbReference type="ARBA" id="ARBA00007629"/>
    </source>
</evidence>